<dbReference type="InterPro" id="IPR009057">
    <property type="entry name" value="Homeodomain-like_sf"/>
</dbReference>
<dbReference type="CDD" id="cd00086">
    <property type="entry name" value="homeodomain"/>
    <property type="match status" value="1"/>
</dbReference>
<keyword evidence="1 2" id="KW-0539">Nucleus</keyword>
<organism evidence="6 7">
    <name type="scientific">Botrytis paeoniae</name>
    <dbReference type="NCBI Taxonomy" id="278948"/>
    <lineage>
        <taxon>Eukaryota</taxon>
        <taxon>Fungi</taxon>
        <taxon>Dikarya</taxon>
        <taxon>Ascomycota</taxon>
        <taxon>Pezizomycotina</taxon>
        <taxon>Leotiomycetes</taxon>
        <taxon>Helotiales</taxon>
        <taxon>Sclerotiniaceae</taxon>
        <taxon>Botrytis</taxon>
    </lineage>
</organism>
<sequence>MVKTKKWRSEEVARLKEICSRQEHVYKGGLHNPFWEKVADEMKLYGFDRQANAIYFKWMRLIQPPKPKPSKKGPCSPRDVSDTEDEERYEEAVEDYEGEADTKSDVLLQIGSRDDTSKPWATGSNWSDEESNIAYQCIKSQRDKENELKLEPITADQIWHIVAKALEQHQIYRKIPNIYLYWKNKGREKYNFDERTTVTIEKSSRAIVRVRGGKSALNSPGHAARQIDPWHSIPESSTEEYFQKNNSKAETAMGDVQVQVSSQQHDLLMIEYAKYNHLDNPVVNKLIEDTGLSREQIKLWYRNQRAIDAKEVDLQKEVKLQTEKEPSTPIFDEPEFQSMGLKRYRVSDIGYHRQEEEEPAKRVRHSLGPEILMKNHGGILVDSKSQASSDFFYFDNSIDKPETFGRCSSIPEPNEPSANDVAISTIEVRQPSLKSASQKNIPDDTSDVTVVMKANRELEQQKLHAAEEEYTQLKLAIIAHKERADLELKAANAKERELTVQQEIREKAMKRIAKIESFLDDY</sequence>
<evidence type="ECO:0000256" key="2">
    <source>
        <dbReference type="RuleBase" id="RU000682"/>
    </source>
</evidence>
<comment type="caution">
    <text evidence="6">The sequence shown here is derived from an EMBL/GenBank/DDBJ whole genome shotgun (WGS) entry which is preliminary data.</text>
</comment>
<proteinExistence type="predicted"/>
<feature type="coiled-coil region" evidence="3">
    <location>
        <begin position="456"/>
        <end position="503"/>
    </location>
</feature>
<evidence type="ECO:0000259" key="5">
    <source>
        <dbReference type="PROSITE" id="PS50071"/>
    </source>
</evidence>
<accession>A0A4Z1FN41</accession>
<dbReference type="Proteomes" id="UP000297910">
    <property type="component" value="Unassembled WGS sequence"/>
</dbReference>
<dbReference type="InterPro" id="IPR001356">
    <property type="entry name" value="HD"/>
</dbReference>
<evidence type="ECO:0000313" key="6">
    <source>
        <dbReference type="EMBL" id="TGO25925.1"/>
    </source>
</evidence>
<feature type="region of interest" description="Disordered" evidence="4">
    <location>
        <begin position="66"/>
        <end position="101"/>
    </location>
</feature>
<feature type="domain" description="Homeobox" evidence="5">
    <location>
        <begin position="260"/>
        <end position="311"/>
    </location>
</feature>
<dbReference type="AlphaFoldDB" id="A0A4Z1FN41"/>
<dbReference type="GO" id="GO:0003677">
    <property type="term" value="F:DNA binding"/>
    <property type="evidence" value="ECO:0007669"/>
    <property type="project" value="UniProtKB-UniRule"/>
</dbReference>
<evidence type="ECO:0000256" key="3">
    <source>
        <dbReference type="SAM" id="Coils"/>
    </source>
</evidence>
<gene>
    <name evidence="6" type="ORF">BPAE_0070g00450</name>
</gene>
<reference evidence="6 7" key="1">
    <citation type="submission" date="2017-12" db="EMBL/GenBank/DDBJ databases">
        <title>Comparative genomics of Botrytis spp.</title>
        <authorList>
            <person name="Valero-Jimenez C.A."/>
            <person name="Tapia P."/>
            <person name="Veloso J."/>
            <person name="Silva-Moreno E."/>
            <person name="Staats M."/>
            <person name="Valdes J.H."/>
            <person name="Van Kan J.A.L."/>
        </authorList>
    </citation>
    <scope>NUCLEOTIDE SEQUENCE [LARGE SCALE GENOMIC DNA]</scope>
    <source>
        <strain evidence="6 7">Bp0003</strain>
    </source>
</reference>
<keyword evidence="3" id="KW-0175">Coiled coil</keyword>
<keyword evidence="7" id="KW-1185">Reference proteome</keyword>
<dbReference type="GO" id="GO:0005634">
    <property type="term" value="C:nucleus"/>
    <property type="evidence" value="ECO:0007669"/>
    <property type="project" value="UniProtKB-SubCell"/>
</dbReference>
<feature type="DNA-binding region" description="Homeobox" evidence="1">
    <location>
        <begin position="262"/>
        <end position="312"/>
    </location>
</feature>
<dbReference type="Gene3D" id="1.10.10.60">
    <property type="entry name" value="Homeodomain-like"/>
    <property type="match status" value="1"/>
</dbReference>
<name>A0A4Z1FN41_9HELO</name>
<evidence type="ECO:0000256" key="1">
    <source>
        <dbReference type="PROSITE-ProRule" id="PRU00108"/>
    </source>
</evidence>
<dbReference type="PROSITE" id="PS50071">
    <property type="entry name" value="HOMEOBOX_2"/>
    <property type="match status" value="1"/>
</dbReference>
<dbReference type="SMART" id="SM00389">
    <property type="entry name" value="HOX"/>
    <property type="match status" value="1"/>
</dbReference>
<keyword evidence="1 2" id="KW-0371">Homeobox</keyword>
<dbReference type="EMBL" id="PQXI01000070">
    <property type="protein sequence ID" value="TGO25925.1"/>
    <property type="molecule type" value="Genomic_DNA"/>
</dbReference>
<dbReference type="Pfam" id="PF00046">
    <property type="entry name" value="Homeodomain"/>
    <property type="match status" value="1"/>
</dbReference>
<keyword evidence="1 2" id="KW-0238">DNA-binding</keyword>
<evidence type="ECO:0000313" key="7">
    <source>
        <dbReference type="Proteomes" id="UP000297910"/>
    </source>
</evidence>
<evidence type="ECO:0000256" key="4">
    <source>
        <dbReference type="SAM" id="MobiDB-lite"/>
    </source>
</evidence>
<dbReference type="SUPFAM" id="SSF46689">
    <property type="entry name" value="Homeodomain-like"/>
    <property type="match status" value="1"/>
</dbReference>
<protein>
    <recommendedName>
        <fullName evidence="5">Homeobox domain-containing protein</fullName>
    </recommendedName>
</protein>
<feature type="compositionally biased region" description="Acidic residues" evidence="4">
    <location>
        <begin position="82"/>
        <end position="99"/>
    </location>
</feature>
<comment type="subcellular location">
    <subcellularLocation>
        <location evidence="1 2">Nucleus</location>
    </subcellularLocation>
</comment>